<dbReference type="Proteomes" id="UP000291117">
    <property type="component" value="Unassembled WGS sequence"/>
</dbReference>
<accession>A0A4R0MSH8</accession>
<dbReference type="AlphaFoldDB" id="A0A4U1GU30"/>
<dbReference type="EMBL" id="SWDX01000001">
    <property type="protein sequence ID" value="TKC65452.1"/>
    <property type="molecule type" value="Genomic_DNA"/>
</dbReference>
<gene>
    <name evidence="2" type="ORF">EZ444_20540</name>
    <name evidence="3" type="ORF">FBD94_02555</name>
</gene>
<organism evidence="3 5">
    <name type="scientific">Pedobacter hiemivivus</name>
    <dbReference type="NCBI Taxonomy" id="2530454"/>
    <lineage>
        <taxon>Bacteria</taxon>
        <taxon>Pseudomonadati</taxon>
        <taxon>Bacteroidota</taxon>
        <taxon>Sphingobacteriia</taxon>
        <taxon>Sphingobacteriales</taxon>
        <taxon>Sphingobacteriaceae</taxon>
        <taxon>Pedobacter</taxon>
    </lineage>
</organism>
<evidence type="ECO:0000313" key="4">
    <source>
        <dbReference type="Proteomes" id="UP000291117"/>
    </source>
</evidence>
<evidence type="ECO:0000313" key="5">
    <source>
        <dbReference type="Proteomes" id="UP000309594"/>
    </source>
</evidence>
<evidence type="ECO:0000313" key="3">
    <source>
        <dbReference type="EMBL" id="TKC65452.1"/>
    </source>
</evidence>
<proteinExistence type="predicted"/>
<accession>A0A4U1GU30</accession>
<feature type="domain" description="DUF3943" evidence="1">
    <location>
        <begin position="95"/>
        <end position="198"/>
    </location>
</feature>
<dbReference type="Proteomes" id="UP000309594">
    <property type="component" value="Unassembled WGS sequence"/>
</dbReference>
<dbReference type="OrthoDB" id="9808630at2"/>
<evidence type="ECO:0000313" key="2">
    <source>
        <dbReference type="EMBL" id="TCC89961.1"/>
    </source>
</evidence>
<reference evidence="3 5" key="2">
    <citation type="submission" date="2019-04" db="EMBL/GenBank/DDBJ databases">
        <title>Pedobacter sp. RP-1-16 sp. nov., isolated from Arctic soil.</title>
        <authorList>
            <person name="Dahal R.H."/>
            <person name="Kim D.-U."/>
        </authorList>
    </citation>
    <scope>NUCLEOTIDE SEQUENCE [LARGE SCALE GENOMIC DNA]</scope>
    <source>
        <strain evidence="3 5">RP-1-16</strain>
    </source>
</reference>
<dbReference type="RefSeq" id="WP_131611028.1">
    <property type="nucleotide sequence ID" value="NZ_SJSM01000017.1"/>
</dbReference>
<dbReference type="EMBL" id="SJSM01000017">
    <property type="protein sequence ID" value="TCC89961.1"/>
    <property type="molecule type" value="Genomic_DNA"/>
</dbReference>
<reference evidence="2 4" key="1">
    <citation type="submission" date="2019-02" db="EMBL/GenBank/DDBJ databases">
        <title>Pedobacter sp. RP-3-8 sp. nov., isolated from Arctic soil.</title>
        <authorList>
            <person name="Dahal R.H."/>
        </authorList>
    </citation>
    <scope>NUCLEOTIDE SEQUENCE [LARGE SCALE GENOMIC DNA]</scope>
    <source>
        <strain evidence="2 4">RP-3-8</strain>
    </source>
</reference>
<dbReference type="InterPro" id="IPR025079">
    <property type="entry name" value="DUF3943"/>
</dbReference>
<protein>
    <submittedName>
        <fullName evidence="3">DUF3943 domain-containing protein</fullName>
    </submittedName>
</protein>
<keyword evidence="4" id="KW-1185">Reference proteome</keyword>
<dbReference type="Pfam" id="PF13084">
    <property type="entry name" value="DUF3943"/>
    <property type="match status" value="1"/>
</dbReference>
<evidence type="ECO:0000259" key="1">
    <source>
        <dbReference type="Pfam" id="PF13084"/>
    </source>
</evidence>
<comment type="caution">
    <text evidence="3">The sequence shown here is derived from an EMBL/GenBank/DDBJ whole genome shotgun (WGS) entry which is preliminary data.</text>
</comment>
<name>A0A4U1GU30_9SPHI</name>
<sequence length="465" mass="53103">MIGNLHFKTILLLIFLCISAPIFAQISFYNQHYHRDSLARGPITENPVQKRFARAALLLSATEVLPWIYDRHIDNADFAKISFKSMGNNLRPSSWACDIDGFATNQLSHPAHGSIFFNTFRSNGYSFWQSIPATVAGSYIWETFGENQAPSTNDFLNTSFGGAIIGEMVHRLAGKLINNRSRGFRRQVNETMALLINPGNGFNRLLDGKWGKIPDPMDMDSSKIDLEIDAGLRNFNMNDRNTRFRGYGRIKLLYGSPFENYKIPFSTITVNAEVGKDDSTFVNSINLFGSIKGWPVGRSNYSRHIIVLTANYDYIFNQAFSYSGQSIKFSLYSEFGVKRKNRMNTSVGVGPILLAAIPEKYIFNRRNYDYCSGFGFNANAEININNIFFYGMTYNNGFFYTWNGNTSSFFLQSLSGELRYRFLHNLSFCTEPGYFVLRENYKSNERVTRTYPYLKVAVKYNISIQ</sequence>